<reference evidence="1" key="1">
    <citation type="submission" date="2018-05" db="EMBL/GenBank/DDBJ databases">
        <authorList>
            <person name="Lanie J.A."/>
            <person name="Ng W.-L."/>
            <person name="Kazmierczak K.M."/>
            <person name="Andrzejewski T.M."/>
            <person name="Davidsen T.M."/>
            <person name="Wayne K.J."/>
            <person name="Tettelin H."/>
            <person name="Glass J.I."/>
            <person name="Rusch D."/>
            <person name="Podicherti R."/>
            <person name="Tsui H.-C.T."/>
            <person name="Winkler M.E."/>
        </authorList>
    </citation>
    <scope>NUCLEOTIDE SEQUENCE</scope>
</reference>
<sequence>MTHYGLLLLFPIDKQYDYIVEKHFEILFKKKIKITLQEFQDLFKFDSRHEDRVIRKRSNENIDDGNLIFFIFRANSMEYINDFLKKKTRREIDNIRFEKTGIDRKQLPMQNHLHTTDTLTQLIDSVNYLKQKNKINND</sequence>
<evidence type="ECO:0000313" key="1">
    <source>
        <dbReference type="EMBL" id="SVA99159.1"/>
    </source>
</evidence>
<accession>A0A382ACM8</accession>
<proteinExistence type="predicted"/>
<feature type="non-terminal residue" evidence="1">
    <location>
        <position position="138"/>
    </location>
</feature>
<dbReference type="AlphaFoldDB" id="A0A382ACM8"/>
<feature type="non-terminal residue" evidence="1">
    <location>
        <position position="1"/>
    </location>
</feature>
<name>A0A382ACM8_9ZZZZ</name>
<organism evidence="1">
    <name type="scientific">marine metagenome</name>
    <dbReference type="NCBI Taxonomy" id="408172"/>
    <lineage>
        <taxon>unclassified sequences</taxon>
        <taxon>metagenomes</taxon>
        <taxon>ecological metagenomes</taxon>
    </lineage>
</organism>
<gene>
    <name evidence="1" type="ORF">METZ01_LOCUS152013</name>
</gene>
<dbReference type="EMBL" id="UINC01024793">
    <property type="protein sequence ID" value="SVA99159.1"/>
    <property type="molecule type" value="Genomic_DNA"/>
</dbReference>
<protein>
    <submittedName>
        <fullName evidence="1">Uncharacterized protein</fullName>
    </submittedName>
</protein>